<accession>A0ABD0KL57</accession>
<feature type="non-terminal residue" evidence="7">
    <location>
        <position position="264"/>
    </location>
</feature>
<evidence type="ECO:0000313" key="8">
    <source>
        <dbReference type="Proteomes" id="UP001519460"/>
    </source>
</evidence>
<evidence type="ECO:0000256" key="3">
    <source>
        <dbReference type="ARBA" id="ARBA00022989"/>
    </source>
</evidence>
<keyword evidence="2 5" id="KW-0812">Transmembrane</keyword>
<dbReference type="GO" id="GO:0016020">
    <property type="term" value="C:membrane"/>
    <property type="evidence" value="ECO:0007669"/>
    <property type="project" value="UniProtKB-SubCell"/>
</dbReference>
<feature type="transmembrane region" description="Helical" evidence="5">
    <location>
        <begin position="74"/>
        <end position="96"/>
    </location>
</feature>
<keyword evidence="4 5" id="KW-0472">Membrane</keyword>
<evidence type="ECO:0000259" key="6">
    <source>
        <dbReference type="PROSITE" id="PS50262"/>
    </source>
</evidence>
<dbReference type="PANTHER" id="PTHR46641:SF25">
    <property type="entry name" value="CNMAMIDE RECEPTOR-RELATED"/>
    <property type="match status" value="1"/>
</dbReference>
<feature type="transmembrane region" description="Helical" evidence="5">
    <location>
        <begin position="36"/>
        <end position="54"/>
    </location>
</feature>
<feature type="non-terminal residue" evidence="7">
    <location>
        <position position="1"/>
    </location>
</feature>
<dbReference type="InterPro" id="IPR000276">
    <property type="entry name" value="GPCR_Rhodpsn"/>
</dbReference>
<dbReference type="PROSITE" id="PS50262">
    <property type="entry name" value="G_PROTEIN_RECEP_F1_2"/>
    <property type="match status" value="1"/>
</dbReference>
<dbReference type="Pfam" id="PF00001">
    <property type="entry name" value="7tm_1"/>
    <property type="match status" value="1"/>
</dbReference>
<name>A0ABD0KL57_9CAEN</name>
<evidence type="ECO:0000313" key="7">
    <source>
        <dbReference type="EMBL" id="KAK7487792.1"/>
    </source>
</evidence>
<dbReference type="AlphaFoldDB" id="A0ABD0KL57"/>
<evidence type="ECO:0000256" key="4">
    <source>
        <dbReference type="ARBA" id="ARBA00023136"/>
    </source>
</evidence>
<gene>
    <name evidence="7" type="ORF">BaRGS_00021059</name>
</gene>
<dbReference type="EMBL" id="JACVVK020000160">
    <property type="protein sequence ID" value="KAK7487792.1"/>
    <property type="molecule type" value="Genomic_DNA"/>
</dbReference>
<dbReference type="SUPFAM" id="SSF81321">
    <property type="entry name" value="Family A G protein-coupled receptor-like"/>
    <property type="match status" value="1"/>
</dbReference>
<comment type="caution">
    <text evidence="7">The sequence shown here is derived from an EMBL/GenBank/DDBJ whole genome shotgun (WGS) entry which is preliminary data.</text>
</comment>
<organism evidence="7 8">
    <name type="scientific">Batillaria attramentaria</name>
    <dbReference type="NCBI Taxonomy" id="370345"/>
    <lineage>
        <taxon>Eukaryota</taxon>
        <taxon>Metazoa</taxon>
        <taxon>Spiralia</taxon>
        <taxon>Lophotrochozoa</taxon>
        <taxon>Mollusca</taxon>
        <taxon>Gastropoda</taxon>
        <taxon>Caenogastropoda</taxon>
        <taxon>Sorbeoconcha</taxon>
        <taxon>Cerithioidea</taxon>
        <taxon>Batillariidae</taxon>
        <taxon>Batillaria</taxon>
    </lineage>
</organism>
<keyword evidence="3 5" id="KW-1133">Transmembrane helix</keyword>
<dbReference type="InterPro" id="IPR017452">
    <property type="entry name" value="GPCR_Rhodpsn_7TM"/>
</dbReference>
<evidence type="ECO:0000256" key="1">
    <source>
        <dbReference type="ARBA" id="ARBA00004370"/>
    </source>
</evidence>
<dbReference type="Proteomes" id="UP001519460">
    <property type="component" value="Unassembled WGS sequence"/>
</dbReference>
<reference evidence="7 8" key="1">
    <citation type="journal article" date="2023" name="Sci. Data">
        <title>Genome assembly of the Korean intertidal mud-creeper Batillaria attramentaria.</title>
        <authorList>
            <person name="Patra A.K."/>
            <person name="Ho P.T."/>
            <person name="Jun S."/>
            <person name="Lee S.J."/>
            <person name="Kim Y."/>
            <person name="Won Y.J."/>
        </authorList>
    </citation>
    <scope>NUCLEOTIDE SEQUENCE [LARGE SCALE GENOMIC DNA]</scope>
    <source>
        <strain evidence="7">Wonlab-2016</strain>
    </source>
</reference>
<proteinExistence type="predicted"/>
<feature type="domain" description="G-protein coupled receptors family 1 profile" evidence="6">
    <location>
        <begin position="1"/>
        <end position="222"/>
    </location>
</feature>
<evidence type="ECO:0000256" key="2">
    <source>
        <dbReference type="ARBA" id="ARBA00022692"/>
    </source>
</evidence>
<keyword evidence="8" id="KW-1185">Reference proteome</keyword>
<dbReference type="PANTHER" id="PTHR46641">
    <property type="entry name" value="FMRFAMIDE RECEPTOR-RELATED"/>
    <property type="match status" value="1"/>
</dbReference>
<sequence length="264" mass="29913">ADFLNLTFGLLPTWYGWQYGIWFVDESKAACLFLKYVGYSLGMLSTLLLMLLTAHRALATVFPRRVDGCSKRQALLSIFLAAASVFIVNSYVLVFMDLVDNRCRWERQFYKNYAEVVNWVNAVLYSGLPFVVIACSNFVIAKAVRSSKLKQTPTPKDDAHACHRPVHAKVTFIITSVSMAFLILTLPSSVVRLVNGVHVYSAVSPRFIVIVIQSDVFEPTSSSNIESPTLRRPAVPCQWPRVWWNVYISTFILYGRRPTDEGRM</sequence>
<evidence type="ECO:0000256" key="5">
    <source>
        <dbReference type="SAM" id="Phobius"/>
    </source>
</evidence>
<protein>
    <recommendedName>
        <fullName evidence="6">G-protein coupled receptors family 1 profile domain-containing protein</fullName>
    </recommendedName>
</protein>
<dbReference type="Gene3D" id="1.20.1070.10">
    <property type="entry name" value="Rhodopsin 7-helix transmembrane proteins"/>
    <property type="match status" value="1"/>
</dbReference>
<feature type="transmembrane region" description="Helical" evidence="5">
    <location>
        <begin position="116"/>
        <end position="140"/>
    </location>
</feature>
<comment type="subcellular location">
    <subcellularLocation>
        <location evidence="1">Membrane</location>
    </subcellularLocation>
</comment>
<dbReference type="InterPro" id="IPR052954">
    <property type="entry name" value="GPCR-Ligand_Int"/>
</dbReference>